<accession>X1P0W2</accession>
<sequence>MNYQENVLLSKEDLIKIRKILKNKEFEDFKIHKHYWLNGIELEEASKNLGLSPKILSAPDKINLIIRKIDIKMLGLVIII</sequence>
<proteinExistence type="predicted"/>
<reference evidence="1" key="1">
    <citation type="journal article" date="2014" name="Front. Microbiol.">
        <title>High frequency of phylogenetically diverse reductive dehalogenase-homologous genes in deep subseafloor sedimentary metagenomes.</title>
        <authorList>
            <person name="Kawai M."/>
            <person name="Futagami T."/>
            <person name="Toyoda A."/>
            <person name="Takaki Y."/>
            <person name="Nishi S."/>
            <person name="Hori S."/>
            <person name="Arai W."/>
            <person name="Tsubouchi T."/>
            <person name="Morono Y."/>
            <person name="Uchiyama I."/>
            <person name="Ito T."/>
            <person name="Fujiyama A."/>
            <person name="Inagaki F."/>
            <person name="Takami H."/>
        </authorList>
    </citation>
    <scope>NUCLEOTIDE SEQUENCE</scope>
    <source>
        <strain evidence="1">Expedition CK06-06</strain>
    </source>
</reference>
<dbReference type="EMBL" id="BARV01034682">
    <property type="protein sequence ID" value="GAI49503.1"/>
    <property type="molecule type" value="Genomic_DNA"/>
</dbReference>
<dbReference type="AlphaFoldDB" id="X1P0W2"/>
<organism evidence="1">
    <name type="scientific">marine sediment metagenome</name>
    <dbReference type="NCBI Taxonomy" id="412755"/>
    <lineage>
        <taxon>unclassified sequences</taxon>
        <taxon>metagenomes</taxon>
        <taxon>ecological metagenomes</taxon>
    </lineage>
</organism>
<comment type="caution">
    <text evidence="1">The sequence shown here is derived from an EMBL/GenBank/DDBJ whole genome shotgun (WGS) entry which is preliminary data.</text>
</comment>
<protein>
    <submittedName>
        <fullName evidence="1">Uncharacterized protein</fullName>
    </submittedName>
</protein>
<evidence type="ECO:0000313" key="1">
    <source>
        <dbReference type="EMBL" id="GAI49503.1"/>
    </source>
</evidence>
<name>X1P0W2_9ZZZZ</name>
<gene>
    <name evidence="1" type="ORF">S06H3_54254</name>
</gene>